<dbReference type="EMBL" id="CP048877">
    <property type="protein sequence ID" value="QIJ71257.1"/>
    <property type="molecule type" value="Genomic_DNA"/>
</dbReference>
<dbReference type="AlphaFoldDB" id="A0A6G7PUJ2"/>
<evidence type="ECO:0000313" key="2">
    <source>
        <dbReference type="EMBL" id="QIJ71257.1"/>
    </source>
</evidence>
<keyword evidence="3" id="KW-1185">Reference proteome</keyword>
<proteinExistence type="inferred from homology"/>
<dbReference type="Gene3D" id="3.30.70.120">
    <property type="match status" value="1"/>
</dbReference>
<accession>A0A6G7PUJ2</accession>
<evidence type="ECO:0000256" key="1">
    <source>
        <dbReference type="RuleBase" id="RU003936"/>
    </source>
</evidence>
<dbReference type="SUPFAM" id="SSF54913">
    <property type="entry name" value="GlnB-like"/>
    <property type="match status" value="1"/>
</dbReference>
<dbReference type="PROSITE" id="PS00638">
    <property type="entry name" value="PII_GLNB_CTER"/>
    <property type="match status" value="1"/>
</dbReference>
<dbReference type="KEGG" id="tav:G4V39_02710"/>
<dbReference type="InterPro" id="IPR017918">
    <property type="entry name" value="N-reg_PII_CS"/>
</dbReference>
<dbReference type="Pfam" id="PF00543">
    <property type="entry name" value="P-II"/>
    <property type="match status" value="1"/>
</dbReference>
<dbReference type="GO" id="GO:0005524">
    <property type="term" value="F:ATP binding"/>
    <property type="evidence" value="ECO:0007669"/>
    <property type="project" value="TreeGrafter"/>
</dbReference>
<name>A0A6G7PUJ2_9BACT</name>
<dbReference type="PRINTS" id="PR00340">
    <property type="entry name" value="PIIGLNB"/>
</dbReference>
<reference evidence="2 3" key="1">
    <citation type="submission" date="2020-02" db="EMBL/GenBank/DDBJ databases">
        <title>Genome analysis of Thermosulfuriphilus ammonigenes ST65T, an anaerobic thermophilic chemolithoautotrophic bacterium isolated from a deep-sea hydrothermal vent.</title>
        <authorList>
            <person name="Slobodkina G."/>
            <person name="Allioux M."/>
            <person name="Merkel A."/>
            <person name="Alain K."/>
            <person name="Jebbar M."/>
            <person name="Slobodkin A."/>
        </authorList>
    </citation>
    <scope>NUCLEOTIDE SEQUENCE [LARGE SCALE GENOMIC DNA]</scope>
    <source>
        <strain evidence="2 3">ST65</strain>
    </source>
</reference>
<sequence length="132" mass="14383">MKEVLAVIRMNKINQTKKALVEAGYPAFHAVKALGRGRRPVDFKYIEALNEDPEDSADALAVLAQGPRLIPKRMISLIVPDAKVSEVIQTIIKVNQTGNPGDGKIFVMPISDVIRVRTGESGETAIDEMTGK</sequence>
<dbReference type="InterPro" id="IPR002187">
    <property type="entry name" value="N-reg_PII"/>
</dbReference>
<dbReference type="GO" id="GO:0005829">
    <property type="term" value="C:cytosol"/>
    <property type="evidence" value="ECO:0007669"/>
    <property type="project" value="TreeGrafter"/>
</dbReference>
<dbReference type="Proteomes" id="UP000502179">
    <property type="component" value="Chromosome"/>
</dbReference>
<dbReference type="GO" id="GO:0030234">
    <property type="term" value="F:enzyme regulator activity"/>
    <property type="evidence" value="ECO:0007669"/>
    <property type="project" value="InterPro"/>
</dbReference>
<protein>
    <submittedName>
        <fullName evidence="2">P-II family nitrogen regulator</fullName>
    </submittedName>
</protein>
<dbReference type="InterPro" id="IPR015867">
    <property type="entry name" value="N-reg_PII/ATP_PRibTrfase_C"/>
</dbReference>
<dbReference type="PANTHER" id="PTHR30115">
    <property type="entry name" value="NITROGEN REGULATORY PROTEIN P-II"/>
    <property type="match status" value="1"/>
</dbReference>
<gene>
    <name evidence="2" type="ORF">G4V39_02710</name>
</gene>
<dbReference type="SMART" id="SM00938">
    <property type="entry name" value="P-II"/>
    <property type="match status" value="1"/>
</dbReference>
<dbReference type="PROSITE" id="PS51343">
    <property type="entry name" value="PII_GLNB_DOM"/>
    <property type="match status" value="1"/>
</dbReference>
<dbReference type="InterPro" id="IPR011322">
    <property type="entry name" value="N-reg_PII-like_a/b"/>
</dbReference>
<comment type="similarity">
    <text evidence="1">Belongs to the P(II) protein family.</text>
</comment>
<dbReference type="PANTHER" id="PTHR30115:SF11">
    <property type="entry name" value="NITROGEN REGULATORY PROTEIN P-II HOMOLOG"/>
    <property type="match status" value="1"/>
</dbReference>
<evidence type="ECO:0000313" key="3">
    <source>
        <dbReference type="Proteomes" id="UP000502179"/>
    </source>
</evidence>
<dbReference type="RefSeq" id="WP_166031479.1">
    <property type="nucleotide sequence ID" value="NZ_CP048877.1"/>
</dbReference>
<dbReference type="GO" id="GO:0006808">
    <property type="term" value="P:regulation of nitrogen utilization"/>
    <property type="evidence" value="ECO:0007669"/>
    <property type="project" value="InterPro"/>
</dbReference>
<organism evidence="2 3">
    <name type="scientific">Thermosulfuriphilus ammonigenes</name>
    <dbReference type="NCBI Taxonomy" id="1936021"/>
    <lineage>
        <taxon>Bacteria</taxon>
        <taxon>Pseudomonadati</taxon>
        <taxon>Thermodesulfobacteriota</taxon>
        <taxon>Thermodesulfobacteria</taxon>
        <taxon>Thermodesulfobacteriales</taxon>
        <taxon>Thermodesulfobacteriaceae</taxon>
        <taxon>Thermosulfuriphilus</taxon>
    </lineage>
</organism>